<dbReference type="Proteomes" id="UP000288293">
    <property type="component" value="Unassembled WGS sequence"/>
</dbReference>
<reference evidence="5 6" key="1">
    <citation type="journal article" date="2011" name="Front. Microbiol.">
        <title>Genomic signatures of strain selection and enhancement in Bacillus atrophaeus var. globigii, a historical biowarfare simulant.</title>
        <authorList>
            <person name="Gibbons H.S."/>
            <person name="Broomall S.M."/>
            <person name="McNew L.A."/>
            <person name="Daligault H."/>
            <person name="Chapman C."/>
            <person name="Bruce D."/>
            <person name="Karavis M."/>
            <person name="Krepps M."/>
            <person name="McGregor P.A."/>
            <person name="Hong C."/>
            <person name="Park K.H."/>
            <person name="Akmal A."/>
            <person name="Feldman A."/>
            <person name="Lin J.S."/>
            <person name="Chang W.E."/>
            <person name="Higgs B.W."/>
            <person name="Demirev P."/>
            <person name="Lindquist J."/>
            <person name="Liem A."/>
            <person name="Fochler E."/>
            <person name="Read T.D."/>
            <person name="Tapia R."/>
            <person name="Johnson S."/>
            <person name="Bishop-Lilly K.A."/>
            <person name="Detter C."/>
            <person name="Han C."/>
            <person name="Sozhamannan S."/>
            <person name="Rosenzweig C.N."/>
            <person name="Skowronski E.W."/>
        </authorList>
    </citation>
    <scope>NUCLEOTIDE SEQUENCE [LARGE SCALE GENOMIC DNA]</scope>
    <source>
        <strain evidence="5 6">MLST1</strain>
    </source>
</reference>
<feature type="chain" id="PRO_5019009371" evidence="3">
    <location>
        <begin position="27"/>
        <end position="378"/>
    </location>
</feature>
<sequence>MKTWLKITLPLAVVVLGIVGASVINATGTPPVEPVNEASPGPVVTVRSITPQSHQYNVTSWGELQPREKTTLTPEVTGRVIAFHPNFIEGGLIREGEVLVTLDDSDYRSALLTAESNLAAAEAKLQEDQALARVAQQELRNTKDPTPLALRLPQLQSSEAAVKSADAGLRKAQRDLSRTQITAPYDALVKSRNTGVGQVVSMGTTLGEIYNIEQAEIHLPIASFDLHFLQEQVVGSQAYIETPAVTRAVKIVRDLGIVDSQTRMTRLVASLDDPYGLHSGEPVLRFGQFVTVRIEGQSVAEVYRLPQEALVRDSIWLVSDDNTLQRRQVNILRKEGRDVLVSDGISSSDTLVVMPPNFPQHGMRVRPVAEDTQTAQQE</sequence>
<keyword evidence="3" id="KW-0732">Signal</keyword>
<comment type="caution">
    <text evidence="5">The sequence shown here is derived from an EMBL/GenBank/DDBJ whole genome shotgun (WGS) entry which is preliminary data.</text>
</comment>
<dbReference type="PANTHER" id="PTHR30469:SF12">
    <property type="entry name" value="MULTIDRUG RESISTANCE PROTEIN MDTA"/>
    <property type="match status" value="1"/>
</dbReference>
<feature type="domain" description="Multidrug resistance protein MdtA-like barrel-sandwich hybrid" evidence="4">
    <location>
        <begin position="69"/>
        <end position="207"/>
    </location>
</feature>
<dbReference type="PANTHER" id="PTHR30469">
    <property type="entry name" value="MULTIDRUG RESISTANCE PROTEIN MDTA"/>
    <property type="match status" value="1"/>
</dbReference>
<dbReference type="InterPro" id="IPR006143">
    <property type="entry name" value="RND_pump_MFP"/>
</dbReference>
<evidence type="ECO:0000313" key="5">
    <source>
        <dbReference type="EMBL" id="RUO26058.1"/>
    </source>
</evidence>
<evidence type="ECO:0000259" key="4">
    <source>
        <dbReference type="Pfam" id="PF25917"/>
    </source>
</evidence>
<dbReference type="EMBL" id="PIPL01000001">
    <property type="protein sequence ID" value="RUO26058.1"/>
    <property type="molecule type" value="Genomic_DNA"/>
</dbReference>
<dbReference type="OrthoDB" id="5730196at2"/>
<dbReference type="NCBIfam" id="TIGR01730">
    <property type="entry name" value="RND_mfp"/>
    <property type="match status" value="1"/>
</dbReference>
<keyword evidence="6" id="KW-1185">Reference proteome</keyword>
<dbReference type="Gene3D" id="2.40.50.100">
    <property type="match status" value="1"/>
</dbReference>
<dbReference type="Gene3D" id="1.10.287.470">
    <property type="entry name" value="Helix hairpin bin"/>
    <property type="match status" value="1"/>
</dbReference>
<protein>
    <submittedName>
        <fullName evidence="5">Efflux RND transporter periplasmic adaptor subunit</fullName>
    </submittedName>
</protein>
<accession>A0A432W7K5</accession>
<name>A0A432W7K5_9GAMM</name>
<organism evidence="5 6">
    <name type="scientific">Aliidiomarina minuta</name>
    <dbReference type="NCBI Taxonomy" id="880057"/>
    <lineage>
        <taxon>Bacteria</taxon>
        <taxon>Pseudomonadati</taxon>
        <taxon>Pseudomonadota</taxon>
        <taxon>Gammaproteobacteria</taxon>
        <taxon>Alteromonadales</taxon>
        <taxon>Idiomarinaceae</taxon>
        <taxon>Aliidiomarina</taxon>
    </lineage>
</organism>
<dbReference type="GO" id="GO:1990281">
    <property type="term" value="C:efflux pump complex"/>
    <property type="evidence" value="ECO:0007669"/>
    <property type="project" value="TreeGrafter"/>
</dbReference>
<dbReference type="SUPFAM" id="SSF111369">
    <property type="entry name" value="HlyD-like secretion proteins"/>
    <property type="match status" value="1"/>
</dbReference>
<dbReference type="GO" id="GO:0015562">
    <property type="term" value="F:efflux transmembrane transporter activity"/>
    <property type="evidence" value="ECO:0007669"/>
    <property type="project" value="TreeGrafter"/>
</dbReference>
<gene>
    <name evidence="5" type="ORF">CWE09_04845</name>
</gene>
<evidence type="ECO:0000313" key="6">
    <source>
        <dbReference type="Proteomes" id="UP000288293"/>
    </source>
</evidence>
<dbReference type="Gene3D" id="2.40.30.170">
    <property type="match status" value="1"/>
</dbReference>
<feature type="signal peptide" evidence="3">
    <location>
        <begin position="1"/>
        <end position="26"/>
    </location>
</feature>
<dbReference type="AlphaFoldDB" id="A0A432W7K5"/>
<dbReference type="Gene3D" id="2.40.420.20">
    <property type="match status" value="1"/>
</dbReference>
<proteinExistence type="inferred from homology"/>
<evidence type="ECO:0000256" key="1">
    <source>
        <dbReference type="ARBA" id="ARBA00009477"/>
    </source>
</evidence>
<evidence type="ECO:0000256" key="3">
    <source>
        <dbReference type="SAM" id="SignalP"/>
    </source>
</evidence>
<comment type="similarity">
    <text evidence="1">Belongs to the membrane fusion protein (MFP) (TC 8.A.1) family.</text>
</comment>
<dbReference type="Pfam" id="PF25917">
    <property type="entry name" value="BSH_RND"/>
    <property type="match status" value="1"/>
</dbReference>
<feature type="coiled-coil region" evidence="2">
    <location>
        <begin position="111"/>
        <end position="138"/>
    </location>
</feature>
<dbReference type="RefSeq" id="WP_126802874.1">
    <property type="nucleotide sequence ID" value="NZ_PIPL01000001.1"/>
</dbReference>
<keyword evidence="2" id="KW-0175">Coiled coil</keyword>
<evidence type="ECO:0000256" key="2">
    <source>
        <dbReference type="SAM" id="Coils"/>
    </source>
</evidence>
<dbReference type="InterPro" id="IPR058625">
    <property type="entry name" value="MdtA-like_BSH"/>
</dbReference>